<protein>
    <recommendedName>
        <fullName evidence="3">Glycosyltransferase family 1 protein</fullName>
    </recommendedName>
</protein>
<evidence type="ECO:0000313" key="1">
    <source>
        <dbReference type="EMBL" id="RFZ85792.1"/>
    </source>
</evidence>
<name>A0A3E2NXT4_9SPHI</name>
<evidence type="ECO:0008006" key="3">
    <source>
        <dbReference type="Google" id="ProtNLM"/>
    </source>
</evidence>
<accession>A0A3E2NXT4</accession>
<dbReference type="Proteomes" id="UP000260823">
    <property type="component" value="Unassembled WGS sequence"/>
</dbReference>
<comment type="caution">
    <text evidence="1">The sequence shown here is derived from an EMBL/GenBank/DDBJ whole genome shotgun (WGS) entry which is preliminary data.</text>
</comment>
<organism evidence="1 2">
    <name type="scientific">Mucilaginibacter terrenus</name>
    <dbReference type="NCBI Taxonomy" id="2482727"/>
    <lineage>
        <taxon>Bacteria</taxon>
        <taxon>Pseudomonadati</taxon>
        <taxon>Bacteroidota</taxon>
        <taxon>Sphingobacteriia</taxon>
        <taxon>Sphingobacteriales</taxon>
        <taxon>Sphingobacteriaceae</taxon>
        <taxon>Mucilaginibacter</taxon>
    </lineage>
</organism>
<gene>
    <name evidence="1" type="ORF">DYU05_09410</name>
</gene>
<dbReference type="AlphaFoldDB" id="A0A3E2NXT4"/>
<dbReference type="EMBL" id="QWDE01000001">
    <property type="protein sequence ID" value="RFZ85792.1"/>
    <property type="molecule type" value="Genomic_DNA"/>
</dbReference>
<dbReference type="SUPFAM" id="SSF53756">
    <property type="entry name" value="UDP-Glycosyltransferase/glycogen phosphorylase"/>
    <property type="match status" value="1"/>
</dbReference>
<proteinExistence type="predicted"/>
<keyword evidence="2" id="KW-1185">Reference proteome</keyword>
<sequence length="337" mass="38414">MVVEETAINPKRGDITEILVYASPVVRKWARWKVRKWFTILRHRWFKKSTIQKIQVAATSIDYDVLHVVDHGPFSDALCNDKFCGDKPLWVSFHDHYSTTFGSYTNSKILWERAARRLVISDELGLEYARLFGNATYELITDGVTRGELSNPQNDSVKPITVYFAGLLHIDYIPLFKVLADALDILVEQGYSFELVLRGTQHVPFLDRRPFTICYRDVSLNDKELKEELDSSSILYLPIKFTRPDFYKYSLSTKMVGYLGSSGAILYHGPLDSAACNLLTRANAAVSCGELNATVLSKDIVKLIAEKAQISANAKVLAIQRFDMEEIQRRFWQEGNL</sequence>
<evidence type="ECO:0000313" key="2">
    <source>
        <dbReference type="Proteomes" id="UP000260823"/>
    </source>
</evidence>
<reference evidence="1 2" key="1">
    <citation type="submission" date="2018-08" db="EMBL/GenBank/DDBJ databases">
        <title>Mucilaginibacter terrae sp. nov., isolated from manganese diggings.</title>
        <authorList>
            <person name="Huang Y."/>
            <person name="Zhou Z."/>
        </authorList>
    </citation>
    <scope>NUCLEOTIDE SEQUENCE [LARGE SCALE GENOMIC DNA]</scope>
    <source>
        <strain evidence="1 2">ZH6</strain>
    </source>
</reference>